<protein>
    <submittedName>
        <fullName evidence="4">Uncharacterized protein</fullName>
    </submittedName>
</protein>
<name>A0ABP7GGD5_9MICO</name>
<gene>
    <name evidence="4" type="ORF">GCM10022240_14970</name>
</gene>
<feature type="transmembrane region" description="Helical" evidence="3">
    <location>
        <begin position="17"/>
        <end position="43"/>
    </location>
</feature>
<evidence type="ECO:0000313" key="5">
    <source>
        <dbReference type="Proteomes" id="UP001500540"/>
    </source>
</evidence>
<keyword evidence="3" id="KW-1133">Transmembrane helix</keyword>
<dbReference type="InterPro" id="IPR001451">
    <property type="entry name" value="Hexapep"/>
</dbReference>
<proteinExistence type="inferred from homology"/>
<keyword evidence="3" id="KW-0812">Transmembrane</keyword>
<dbReference type="EMBL" id="BAABAF010000005">
    <property type="protein sequence ID" value="GAA3763606.1"/>
    <property type="molecule type" value="Genomic_DNA"/>
</dbReference>
<dbReference type="PANTHER" id="PTHR23416:SF23">
    <property type="entry name" value="ACETYLTRANSFERASE C18B11.09C-RELATED"/>
    <property type="match status" value="1"/>
</dbReference>
<dbReference type="InterPro" id="IPR051159">
    <property type="entry name" value="Hexapeptide_acetyltransf"/>
</dbReference>
<accession>A0ABP7GGD5</accession>
<dbReference type="InterPro" id="IPR011004">
    <property type="entry name" value="Trimer_LpxA-like_sf"/>
</dbReference>
<dbReference type="Gene3D" id="2.160.10.10">
    <property type="entry name" value="Hexapeptide repeat proteins"/>
    <property type="match status" value="1"/>
</dbReference>
<keyword evidence="3" id="KW-0472">Membrane</keyword>
<reference evidence="5" key="1">
    <citation type="journal article" date="2019" name="Int. J. Syst. Evol. Microbiol.">
        <title>The Global Catalogue of Microorganisms (GCM) 10K type strain sequencing project: providing services to taxonomists for standard genome sequencing and annotation.</title>
        <authorList>
            <consortium name="The Broad Institute Genomics Platform"/>
            <consortium name="The Broad Institute Genome Sequencing Center for Infectious Disease"/>
            <person name="Wu L."/>
            <person name="Ma J."/>
        </authorList>
    </citation>
    <scope>NUCLEOTIDE SEQUENCE [LARGE SCALE GENOMIC DNA]</scope>
    <source>
        <strain evidence="5">JCM 16950</strain>
    </source>
</reference>
<dbReference type="Pfam" id="PF00132">
    <property type="entry name" value="Hexapep"/>
    <property type="match status" value="1"/>
</dbReference>
<evidence type="ECO:0000256" key="3">
    <source>
        <dbReference type="SAM" id="Phobius"/>
    </source>
</evidence>
<sequence>MRAGESTSLPIYVGNGVWIGAAALILPGAVIGSGTVIAAGAVVTGRCDENSLYGGVPARKIRDLTDE</sequence>
<evidence type="ECO:0000313" key="4">
    <source>
        <dbReference type="EMBL" id="GAA3763606.1"/>
    </source>
</evidence>
<organism evidence="4 5">
    <name type="scientific">Microbacterium kribbense</name>
    <dbReference type="NCBI Taxonomy" id="433645"/>
    <lineage>
        <taxon>Bacteria</taxon>
        <taxon>Bacillati</taxon>
        <taxon>Actinomycetota</taxon>
        <taxon>Actinomycetes</taxon>
        <taxon>Micrococcales</taxon>
        <taxon>Microbacteriaceae</taxon>
        <taxon>Microbacterium</taxon>
    </lineage>
</organism>
<evidence type="ECO:0000256" key="2">
    <source>
        <dbReference type="ARBA" id="ARBA00022679"/>
    </source>
</evidence>
<dbReference type="SUPFAM" id="SSF51161">
    <property type="entry name" value="Trimeric LpxA-like enzymes"/>
    <property type="match status" value="1"/>
</dbReference>
<dbReference type="Proteomes" id="UP001500540">
    <property type="component" value="Unassembled WGS sequence"/>
</dbReference>
<comment type="caution">
    <text evidence="4">The sequence shown here is derived from an EMBL/GenBank/DDBJ whole genome shotgun (WGS) entry which is preliminary data.</text>
</comment>
<evidence type="ECO:0000256" key="1">
    <source>
        <dbReference type="ARBA" id="ARBA00007274"/>
    </source>
</evidence>
<comment type="similarity">
    <text evidence="1">Belongs to the transferase hexapeptide repeat family.</text>
</comment>
<dbReference type="PANTHER" id="PTHR23416">
    <property type="entry name" value="SIALIC ACID SYNTHASE-RELATED"/>
    <property type="match status" value="1"/>
</dbReference>
<keyword evidence="5" id="KW-1185">Reference proteome</keyword>
<keyword evidence="2" id="KW-0808">Transferase</keyword>